<reference evidence="1 2" key="1">
    <citation type="submission" date="2017-08" db="EMBL/GenBank/DDBJ databases">
        <title>Mesorhizobium wenxinae sp. nov., a novel rhizobial species isolated from root nodules of chickpea (Cicer arietinum L.).</title>
        <authorList>
            <person name="Zhang J."/>
        </authorList>
    </citation>
    <scope>NUCLEOTIDE SEQUENCE [LARGE SCALE GENOMIC DNA]</scope>
    <source>
        <strain evidence="2">WYCCWR 10019</strain>
    </source>
</reference>
<protein>
    <recommendedName>
        <fullName evidence="3">Cadherin-like domain-containing protein</fullName>
    </recommendedName>
</protein>
<dbReference type="EMBL" id="NPKH01000025">
    <property type="protein sequence ID" value="PAP93455.1"/>
    <property type="molecule type" value="Genomic_DNA"/>
</dbReference>
<dbReference type="Pfam" id="PF00353">
    <property type="entry name" value="HemolysinCabind"/>
    <property type="match status" value="1"/>
</dbReference>
<feature type="non-terminal residue" evidence="1">
    <location>
        <position position="326"/>
    </location>
</feature>
<evidence type="ECO:0000313" key="2">
    <source>
        <dbReference type="Proteomes" id="UP000215931"/>
    </source>
</evidence>
<name>A0A271KEK4_9HYPH</name>
<dbReference type="Proteomes" id="UP000215931">
    <property type="component" value="Unassembled WGS sequence"/>
</dbReference>
<sequence>MGANGDNNYVGTATDYNDKLIGGSGADALSGEGGNDVLNGGSGADILDGGSGIDSLLGGSGDDTLIFVSYENQYKLQGTIYDDGIAQIGVTTFSGYDSYDGGNGTVKGGTTEIDTLKIVISVQQSNDVAFMAALNAEINYFNNVWLPAHVNKSTGQADQSIYEFQSINLKISAIEKLSPVVIDLSTNRAPVNTVPAGVQLTDEDVSKAIPGVSVSDPDGGTLTTTVSVLHGSLDVSSSPLVTGNGTNSVTIVGSAADINLILSGLTYTGNGDFNGSDSLTITTGDGLATDTDLLAITVNAVADIADDTASGNEDTAITTTVLANDS</sequence>
<dbReference type="GO" id="GO:0005509">
    <property type="term" value="F:calcium ion binding"/>
    <property type="evidence" value="ECO:0007669"/>
    <property type="project" value="InterPro"/>
</dbReference>
<dbReference type="InterPro" id="IPR001343">
    <property type="entry name" value="Hemolysn_Ca-bd"/>
</dbReference>
<dbReference type="InterPro" id="IPR018511">
    <property type="entry name" value="Hemolysin-typ_Ca-bd_CS"/>
</dbReference>
<gene>
    <name evidence="1" type="ORF">CIT31_20795</name>
</gene>
<accession>A0A271KEK4</accession>
<evidence type="ECO:0000313" key="1">
    <source>
        <dbReference type="EMBL" id="PAP93455.1"/>
    </source>
</evidence>
<proteinExistence type="predicted"/>
<dbReference type="AlphaFoldDB" id="A0A271KEK4"/>
<dbReference type="PROSITE" id="PS00330">
    <property type="entry name" value="HEMOLYSIN_CALCIUM"/>
    <property type="match status" value="3"/>
</dbReference>
<comment type="caution">
    <text evidence="1">The sequence shown here is derived from an EMBL/GenBank/DDBJ whole genome shotgun (WGS) entry which is preliminary data.</text>
</comment>
<organism evidence="1 2">
    <name type="scientific">Mesorhizobium wenxiniae</name>
    <dbReference type="NCBI Taxonomy" id="2014805"/>
    <lineage>
        <taxon>Bacteria</taxon>
        <taxon>Pseudomonadati</taxon>
        <taxon>Pseudomonadota</taxon>
        <taxon>Alphaproteobacteria</taxon>
        <taxon>Hyphomicrobiales</taxon>
        <taxon>Phyllobacteriaceae</taxon>
        <taxon>Mesorhizobium</taxon>
    </lineage>
</organism>
<dbReference type="Gene3D" id="2.150.10.10">
    <property type="entry name" value="Serralysin-like metalloprotease, C-terminal"/>
    <property type="match status" value="1"/>
</dbReference>
<dbReference type="InterPro" id="IPR011049">
    <property type="entry name" value="Serralysin-like_metalloprot_C"/>
</dbReference>
<keyword evidence="2" id="KW-1185">Reference proteome</keyword>
<evidence type="ECO:0008006" key="3">
    <source>
        <dbReference type="Google" id="ProtNLM"/>
    </source>
</evidence>
<dbReference type="SUPFAM" id="SSF51120">
    <property type="entry name" value="beta-Roll"/>
    <property type="match status" value="1"/>
</dbReference>
<dbReference type="PRINTS" id="PR00313">
    <property type="entry name" value="CABNDNGRPT"/>
</dbReference>